<accession>A0A7J5ZIW6</accession>
<organism evidence="1 2">
    <name type="scientific">Ameiurus melas</name>
    <name type="common">Black bullhead</name>
    <name type="synonym">Silurus melas</name>
    <dbReference type="NCBI Taxonomy" id="219545"/>
    <lineage>
        <taxon>Eukaryota</taxon>
        <taxon>Metazoa</taxon>
        <taxon>Chordata</taxon>
        <taxon>Craniata</taxon>
        <taxon>Vertebrata</taxon>
        <taxon>Euteleostomi</taxon>
        <taxon>Actinopterygii</taxon>
        <taxon>Neopterygii</taxon>
        <taxon>Teleostei</taxon>
        <taxon>Ostariophysi</taxon>
        <taxon>Siluriformes</taxon>
        <taxon>Ictaluridae</taxon>
        <taxon>Ameiurus</taxon>
    </lineage>
</organism>
<dbReference type="AlphaFoldDB" id="A0A7J5ZIW6"/>
<protein>
    <submittedName>
        <fullName evidence="1">Uncharacterized protein</fullName>
    </submittedName>
</protein>
<dbReference type="Proteomes" id="UP000593565">
    <property type="component" value="Unassembled WGS sequence"/>
</dbReference>
<evidence type="ECO:0000313" key="2">
    <source>
        <dbReference type="Proteomes" id="UP000593565"/>
    </source>
</evidence>
<name>A0A7J5ZIW6_AMEME</name>
<dbReference type="EMBL" id="JAAGNN010000029">
    <property type="protein sequence ID" value="KAF4070612.1"/>
    <property type="molecule type" value="Genomic_DNA"/>
</dbReference>
<reference evidence="1 2" key="1">
    <citation type="submission" date="2020-02" db="EMBL/GenBank/DDBJ databases">
        <title>A chromosome-scale genome assembly of the black bullhead catfish (Ameiurus melas).</title>
        <authorList>
            <person name="Wen M."/>
            <person name="Zham M."/>
            <person name="Cabau C."/>
            <person name="Klopp C."/>
            <person name="Donnadieu C."/>
            <person name="Roques C."/>
            <person name="Bouchez O."/>
            <person name="Lampietro C."/>
            <person name="Jouanno E."/>
            <person name="Herpin A."/>
            <person name="Louis A."/>
            <person name="Berthelot C."/>
            <person name="Parey E."/>
            <person name="Roest-Crollius H."/>
            <person name="Braasch I."/>
            <person name="Postlethwait J."/>
            <person name="Robinson-Rechavi M."/>
            <person name="Echchiki A."/>
            <person name="Begum T."/>
            <person name="Montfort J."/>
            <person name="Schartl M."/>
            <person name="Bobe J."/>
            <person name="Guiguen Y."/>
        </authorList>
    </citation>
    <scope>NUCLEOTIDE SEQUENCE [LARGE SCALE GENOMIC DNA]</scope>
    <source>
        <strain evidence="1">M_S1</strain>
        <tissue evidence="1">Blood</tissue>
    </source>
</reference>
<keyword evidence="2" id="KW-1185">Reference proteome</keyword>
<comment type="caution">
    <text evidence="1">The sequence shown here is derived from an EMBL/GenBank/DDBJ whole genome shotgun (WGS) entry which is preliminary data.</text>
</comment>
<gene>
    <name evidence="1" type="ORF">AMELA_G00287310</name>
</gene>
<sequence>MHTISTLVSDENESNPLRIARADPVDILITTRHDTLEELSGTSTKFIPGLPRALAWISFPASAGLLVVSHPLHSSPLLDPRILQQSQ</sequence>
<evidence type="ECO:0000313" key="1">
    <source>
        <dbReference type="EMBL" id="KAF4070612.1"/>
    </source>
</evidence>
<proteinExistence type="predicted"/>